<name>Q8TTU6_METAC</name>
<dbReference type="InterPro" id="IPR050744">
    <property type="entry name" value="AI-2_Isomerase_LsrG"/>
</dbReference>
<dbReference type="HOGENOM" id="CLU_131496_11_0_2"/>
<dbReference type="InterPro" id="IPR011008">
    <property type="entry name" value="Dimeric_a/b-barrel"/>
</dbReference>
<reference evidence="2 3" key="1">
    <citation type="journal article" date="2002" name="Genome Res.">
        <title>The genome of Methanosarcina acetivorans reveals extensive metabolic and physiological diversity.</title>
        <authorList>
            <person name="Galagan J.E."/>
            <person name="Nusbaum C."/>
            <person name="Roy A."/>
            <person name="Endrizzi M.G."/>
            <person name="Macdonald P."/>
            <person name="FitzHugh W."/>
            <person name="Calvo S."/>
            <person name="Engels R."/>
            <person name="Smirnov S."/>
            <person name="Atnoor D."/>
            <person name="Brown A."/>
            <person name="Allen N."/>
            <person name="Naylor J."/>
            <person name="Stange-Thomann N."/>
            <person name="DeArellano K."/>
            <person name="Johnson R."/>
            <person name="Linton L."/>
            <person name="McEwan P."/>
            <person name="McKernan K."/>
            <person name="Talamas J."/>
            <person name="Tirrell A."/>
            <person name="Ye W."/>
            <person name="Zimmer A."/>
            <person name="Barber R.D."/>
            <person name="Cann I."/>
            <person name="Graham D.E."/>
            <person name="Grahame D.A."/>
            <person name="Guss A."/>
            <person name="Hedderich R."/>
            <person name="Ingram-Smith C."/>
            <person name="Kuettner C.H."/>
            <person name="Krzycki J.A."/>
            <person name="Leigh J.A."/>
            <person name="Li W."/>
            <person name="Liu J."/>
            <person name="Mukhopadhyay B."/>
            <person name="Reeve J.N."/>
            <person name="Smith K."/>
            <person name="Springer T.A."/>
            <person name="Umayam L.A."/>
            <person name="White O."/>
            <person name="White R.H."/>
            <person name="de Macario E.C."/>
            <person name="Ferry J.G."/>
            <person name="Jarrell K.F."/>
            <person name="Jing H."/>
            <person name="Macario A.J.L."/>
            <person name="Paulsen I."/>
            <person name="Pritchett M."/>
            <person name="Sowers K.R."/>
            <person name="Swanson R.V."/>
            <person name="Zinder S.H."/>
            <person name="Lander E."/>
            <person name="Metcalf W.W."/>
            <person name="Birren B."/>
        </authorList>
    </citation>
    <scope>NUCLEOTIDE SEQUENCE [LARGE SCALE GENOMIC DNA]</scope>
    <source>
        <strain evidence="3">ATCC 35395 / DSM 2834 / JCM 12185 / C2A</strain>
    </source>
</reference>
<dbReference type="SUPFAM" id="SSF54909">
    <property type="entry name" value="Dimeric alpha+beta barrel"/>
    <property type="match status" value="1"/>
</dbReference>
<dbReference type="InterPro" id="IPR007138">
    <property type="entry name" value="ABM_dom"/>
</dbReference>
<dbReference type="PROSITE" id="PS51725">
    <property type="entry name" value="ABM"/>
    <property type="match status" value="1"/>
</dbReference>
<feature type="domain" description="ABM" evidence="1">
    <location>
        <begin position="1"/>
        <end position="90"/>
    </location>
</feature>
<evidence type="ECO:0000313" key="3">
    <source>
        <dbReference type="Proteomes" id="UP000002487"/>
    </source>
</evidence>
<dbReference type="Proteomes" id="UP000002487">
    <property type="component" value="Chromosome"/>
</dbReference>
<accession>Q8TTU6</accession>
<protein>
    <recommendedName>
        <fullName evidence="1">ABM domain-containing protein</fullName>
    </recommendedName>
</protein>
<gene>
    <name evidence="2" type="ordered locus">MA_0329</name>
</gene>
<dbReference type="KEGG" id="mac:MA_0329"/>
<dbReference type="PANTHER" id="PTHR33336:SF15">
    <property type="entry name" value="ABM DOMAIN-CONTAINING PROTEIN"/>
    <property type="match status" value="1"/>
</dbReference>
<proteinExistence type="predicted"/>
<dbReference type="GO" id="GO:0003824">
    <property type="term" value="F:catalytic activity"/>
    <property type="evidence" value="ECO:0000318"/>
    <property type="project" value="GO_Central"/>
</dbReference>
<organism evidence="2 3">
    <name type="scientific">Methanosarcina acetivorans (strain ATCC 35395 / DSM 2834 / JCM 12185 / C2A)</name>
    <dbReference type="NCBI Taxonomy" id="188937"/>
    <lineage>
        <taxon>Archaea</taxon>
        <taxon>Methanobacteriati</taxon>
        <taxon>Methanobacteriota</taxon>
        <taxon>Stenosarchaea group</taxon>
        <taxon>Methanomicrobia</taxon>
        <taxon>Methanosarcinales</taxon>
        <taxon>Methanosarcinaceae</taxon>
        <taxon>Methanosarcina</taxon>
    </lineage>
</organism>
<dbReference type="PhylomeDB" id="Q8TTU6"/>
<dbReference type="InParanoid" id="Q8TTU6"/>
<keyword evidence="3" id="KW-1185">Reference proteome</keyword>
<dbReference type="Gene3D" id="3.30.70.100">
    <property type="match status" value="1"/>
</dbReference>
<dbReference type="STRING" id="188937.MA_0329"/>
<dbReference type="AlphaFoldDB" id="Q8TTU6"/>
<dbReference type="EnsemblBacteria" id="AAM03782">
    <property type="protein sequence ID" value="AAM03782"/>
    <property type="gene ID" value="MA_0329"/>
</dbReference>
<dbReference type="PANTHER" id="PTHR33336">
    <property type="entry name" value="QUINOL MONOOXYGENASE YGIN-RELATED"/>
    <property type="match status" value="1"/>
</dbReference>
<sequence>MKVVAKNQVKPEKIQEFMDLCKKLVEESVKEEGCIEYGVYQESENSGILTMLEEWKDESSLDEHLKSRHFTEIFPLLSGCLEKETEISVYRKKL</sequence>
<evidence type="ECO:0000313" key="2">
    <source>
        <dbReference type="EMBL" id="AAM03782.1"/>
    </source>
</evidence>
<dbReference type="Pfam" id="PF03992">
    <property type="entry name" value="ABM"/>
    <property type="match status" value="1"/>
</dbReference>
<evidence type="ECO:0000259" key="1">
    <source>
        <dbReference type="PROSITE" id="PS51725"/>
    </source>
</evidence>
<dbReference type="EMBL" id="AE010299">
    <property type="protein sequence ID" value="AAM03782.1"/>
    <property type="molecule type" value="Genomic_DNA"/>
</dbReference>